<protein>
    <recommendedName>
        <fullName evidence="1">Rv3660c-like CheY-like N-terminal domain-containing protein</fullName>
    </recommendedName>
</protein>
<dbReference type="SUPFAM" id="SSF52540">
    <property type="entry name" value="P-loop containing nucleoside triphosphate hydrolases"/>
    <property type="match status" value="1"/>
</dbReference>
<evidence type="ECO:0000259" key="1">
    <source>
        <dbReference type="Pfam" id="PF26563"/>
    </source>
</evidence>
<dbReference type="InterPro" id="IPR022521">
    <property type="entry name" value="Rv3660c"/>
</dbReference>
<dbReference type="Pfam" id="PF26563">
    <property type="entry name" value="Rv3660c_N"/>
    <property type="match status" value="1"/>
</dbReference>
<dbReference type="GO" id="GO:0005829">
    <property type="term" value="C:cytosol"/>
    <property type="evidence" value="ECO:0007669"/>
    <property type="project" value="TreeGrafter"/>
</dbReference>
<dbReference type="RefSeq" id="WP_035728821.1">
    <property type="nucleotide sequence ID" value="NZ_JAAXPC010000001.1"/>
</dbReference>
<reference evidence="2 3" key="1">
    <citation type="submission" date="2020-04" db="EMBL/GenBank/DDBJ databases">
        <title>MicrobeNet Type strains.</title>
        <authorList>
            <person name="Nicholson A.C."/>
        </authorList>
    </citation>
    <scope>NUCLEOTIDE SEQUENCE [LARGE SCALE GENOMIC DNA]</scope>
    <source>
        <strain evidence="2 3">ATCC BAA-14</strain>
    </source>
</reference>
<dbReference type="GO" id="GO:0016887">
    <property type="term" value="F:ATP hydrolysis activity"/>
    <property type="evidence" value="ECO:0007669"/>
    <property type="project" value="TreeGrafter"/>
</dbReference>
<dbReference type="GO" id="GO:0009898">
    <property type="term" value="C:cytoplasmic side of plasma membrane"/>
    <property type="evidence" value="ECO:0007669"/>
    <property type="project" value="TreeGrafter"/>
</dbReference>
<dbReference type="GO" id="GO:0005524">
    <property type="term" value="F:ATP binding"/>
    <property type="evidence" value="ECO:0007669"/>
    <property type="project" value="TreeGrafter"/>
</dbReference>
<dbReference type="Gene3D" id="3.40.50.300">
    <property type="entry name" value="P-loop containing nucleotide triphosphate hydrolases"/>
    <property type="match status" value="1"/>
</dbReference>
<proteinExistence type="predicted"/>
<dbReference type="EMBL" id="JAAXPC010000001">
    <property type="protein sequence ID" value="NKX99999.1"/>
    <property type="molecule type" value="Genomic_DNA"/>
</dbReference>
<dbReference type="PANTHER" id="PTHR43384">
    <property type="entry name" value="SEPTUM SITE-DETERMINING PROTEIN MIND HOMOLOG, CHLOROPLASTIC-RELATED"/>
    <property type="match status" value="1"/>
</dbReference>
<name>A0A846WGI2_9ACTN</name>
<gene>
    <name evidence="2" type="ORF">HGA05_00200</name>
</gene>
<sequence length="360" mass="36522">MSEALLALVDDDLRDDVARCAAAAGYRLVLGDPATCRAEWLRSRAVVVDPPAVAALVSTSVPRRAGVLLVADTAPPADVWRSAMDLGAGDAALLPADEGHLVRTLTELRTPRRATGGGVALMSAHGGAGASVLAAAVATAAGDAGEQVLLLDADDLGGGLDLILGIEDRPGLRWPDLTLEGGAVNGHALHRALPRVDDRIAVLTGRRDDSRPVHADAVLATIDAGRSHGDLVVVDLPRADTAVVRGVVESVDLVVLVTSPTVVGCAAARQIADRLLTDAADLALVVRGPSPGGLRAPQIAEAADLRLLAAYRPDPRLPARLESGRPGIGARSPLGRAARAVYGALGVGVGVGAVGTGRAG</sequence>
<dbReference type="PANTHER" id="PTHR43384:SF11">
    <property type="entry name" value="SEPTUM SITE DETERMINING PROTEIN"/>
    <property type="match status" value="1"/>
</dbReference>
<dbReference type="InterPro" id="IPR059050">
    <property type="entry name" value="Rv3660c_N"/>
</dbReference>
<dbReference type="GO" id="GO:0051782">
    <property type="term" value="P:negative regulation of cell division"/>
    <property type="evidence" value="ECO:0007669"/>
    <property type="project" value="TreeGrafter"/>
</dbReference>
<evidence type="ECO:0000313" key="3">
    <source>
        <dbReference type="Proteomes" id="UP000563898"/>
    </source>
</evidence>
<dbReference type="NCBIfam" id="TIGR03815">
    <property type="entry name" value="CpaE_hom_Actino"/>
    <property type="match status" value="1"/>
</dbReference>
<dbReference type="InterPro" id="IPR050625">
    <property type="entry name" value="ParA/MinD_ATPase"/>
</dbReference>
<dbReference type="Proteomes" id="UP000563898">
    <property type="component" value="Unassembled WGS sequence"/>
</dbReference>
<comment type="caution">
    <text evidence="2">The sequence shown here is derived from an EMBL/GenBank/DDBJ whole genome shotgun (WGS) entry which is preliminary data.</text>
</comment>
<accession>A0A846WGI2</accession>
<dbReference type="InterPro" id="IPR027417">
    <property type="entry name" value="P-loop_NTPase"/>
</dbReference>
<organism evidence="2 3">
    <name type="scientific">Gordonia polyisoprenivorans</name>
    <dbReference type="NCBI Taxonomy" id="84595"/>
    <lineage>
        <taxon>Bacteria</taxon>
        <taxon>Bacillati</taxon>
        <taxon>Actinomycetota</taxon>
        <taxon>Actinomycetes</taxon>
        <taxon>Mycobacteriales</taxon>
        <taxon>Gordoniaceae</taxon>
        <taxon>Gordonia</taxon>
    </lineage>
</organism>
<dbReference type="AlphaFoldDB" id="A0A846WGI2"/>
<evidence type="ECO:0000313" key="2">
    <source>
        <dbReference type="EMBL" id="NKX99999.1"/>
    </source>
</evidence>
<feature type="domain" description="Rv3660c-like CheY-like N-terminal" evidence="1">
    <location>
        <begin position="8"/>
        <end position="113"/>
    </location>
</feature>